<reference evidence="1 2" key="1">
    <citation type="submission" date="2023-02" db="EMBL/GenBank/DDBJ databases">
        <title>LHISI_Scaffold_Assembly.</title>
        <authorList>
            <person name="Stuart O.P."/>
            <person name="Cleave R."/>
            <person name="Magrath M.J.L."/>
            <person name="Mikheyev A.S."/>
        </authorList>
    </citation>
    <scope>NUCLEOTIDE SEQUENCE [LARGE SCALE GENOMIC DNA]</scope>
    <source>
        <strain evidence="1">Daus_M_001</strain>
        <tissue evidence="1">Leg muscle</tissue>
    </source>
</reference>
<evidence type="ECO:0008006" key="3">
    <source>
        <dbReference type="Google" id="ProtNLM"/>
    </source>
</evidence>
<proteinExistence type="predicted"/>
<dbReference type="Proteomes" id="UP001159363">
    <property type="component" value="Chromosome 2"/>
</dbReference>
<evidence type="ECO:0000313" key="1">
    <source>
        <dbReference type="EMBL" id="KAJ8893546.1"/>
    </source>
</evidence>
<comment type="caution">
    <text evidence="1">The sequence shown here is derived from an EMBL/GenBank/DDBJ whole genome shotgun (WGS) entry which is preliminary data.</text>
</comment>
<name>A0ABQ9IA63_9NEOP</name>
<protein>
    <recommendedName>
        <fullName evidence="3">NYN domain-containing protein</fullName>
    </recommendedName>
</protein>
<organism evidence="1 2">
    <name type="scientific">Dryococelus australis</name>
    <dbReference type="NCBI Taxonomy" id="614101"/>
    <lineage>
        <taxon>Eukaryota</taxon>
        <taxon>Metazoa</taxon>
        <taxon>Ecdysozoa</taxon>
        <taxon>Arthropoda</taxon>
        <taxon>Hexapoda</taxon>
        <taxon>Insecta</taxon>
        <taxon>Pterygota</taxon>
        <taxon>Neoptera</taxon>
        <taxon>Polyneoptera</taxon>
        <taxon>Phasmatodea</taxon>
        <taxon>Verophasmatodea</taxon>
        <taxon>Anareolatae</taxon>
        <taxon>Phasmatidae</taxon>
        <taxon>Eurycanthinae</taxon>
        <taxon>Dryococelus</taxon>
    </lineage>
</organism>
<gene>
    <name evidence="1" type="ORF">PR048_006144</name>
</gene>
<sequence>MHYHIVHISGDTEFEEKQEEFLSMGRDKQQLIKLISQEMVMRGCKAFQAEGDTDVHITKAAVNSAQGNSTILIGEDTDLLVLLLHYAEVNSKPLYFKSDNQSRGIRKVFNINNLKSILGSELCIQLLFLHAFTGCDSTPHIYGVGKKTVFQKLLNCDRVLHSCASAFTLPGKNPADIISLGSQAMAVIFGDNSTSSLAALRCQTLTKKVVTAK</sequence>
<evidence type="ECO:0000313" key="2">
    <source>
        <dbReference type="Proteomes" id="UP001159363"/>
    </source>
</evidence>
<keyword evidence="2" id="KW-1185">Reference proteome</keyword>
<dbReference type="EMBL" id="JARBHB010000002">
    <property type="protein sequence ID" value="KAJ8893546.1"/>
    <property type="molecule type" value="Genomic_DNA"/>
</dbReference>
<accession>A0ABQ9IA63</accession>